<dbReference type="Proteomes" id="UP000801492">
    <property type="component" value="Unassembled WGS sequence"/>
</dbReference>
<dbReference type="AlphaFoldDB" id="A0A8K0FVZ1"/>
<evidence type="ECO:0000313" key="2">
    <source>
        <dbReference type="Proteomes" id="UP000801492"/>
    </source>
</evidence>
<dbReference type="OrthoDB" id="6771676at2759"/>
<keyword evidence="2" id="KW-1185">Reference proteome</keyword>
<organism evidence="1 2">
    <name type="scientific">Ignelater luminosus</name>
    <name type="common">Cucubano</name>
    <name type="synonym">Pyrophorus luminosus</name>
    <dbReference type="NCBI Taxonomy" id="2038154"/>
    <lineage>
        <taxon>Eukaryota</taxon>
        <taxon>Metazoa</taxon>
        <taxon>Ecdysozoa</taxon>
        <taxon>Arthropoda</taxon>
        <taxon>Hexapoda</taxon>
        <taxon>Insecta</taxon>
        <taxon>Pterygota</taxon>
        <taxon>Neoptera</taxon>
        <taxon>Endopterygota</taxon>
        <taxon>Coleoptera</taxon>
        <taxon>Polyphaga</taxon>
        <taxon>Elateriformia</taxon>
        <taxon>Elateroidea</taxon>
        <taxon>Elateridae</taxon>
        <taxon>Agrypninae</taxon>
        <taxon>Pyrophorini</taxon>
        <taxon>Ignelater</taxon>
    </lineage>
</organism>
<gene>
    <name evidence="1" type="ORF">ILUMI_26280</name>
</gene>
<name>A0A8K0FVZ1_IGNLU</name>
<proteinExistence type="predicted"/>
<accession>A0A8K0FVZ1</accession>
<protein>
    <submittedName>
        <fullName evidence="1">Uncharacterized protein</fullName>
    </submittedName>
</protein>
<reference evidence="1" key="1">
    <citation type="submission" date="2019-08" db="EMBL/GenBank/DDBJ databases">
        <title>The genome of the North American firefly Photinus pyralis.</title>
        <authorList>
            <consortium name="Photinus pyralis genome working group"/>
            <person name="Fallon T.R."/>
            <person name="Sander Lower S.E."/>
            <person name="Weng J.-K."/>
        </authorList>
    </citation>
    <scope>NUCLEOTIDE SEQUENCE</scope>
    <source>
        <strain evidence="1">TRF0915ILg1</strain>
        <tissue evidence="1">Whole body</tissue>
    </source>
</reference>
<dbReference type="EMBL" id="VTPC01091060">
    <property type="protein sequence ID" value="KAF2879885.1"/>
    <property type="molecule type" value="Genomic_DNA"/>
</dbReference>
<comment type="caution">
    <text evidence="1">The sequence shown here is derived from an EMBL/GenBank/DDBJ whole genome shotgun (WGS) entry which is preliminary data.</text>
</comment>
<evidence type="ECO:0000313" key="1">
    <source>
        <dbReference type="EMBL" id="KAF2879885.1"/>
    </source>
</evidence>
<sequence>MKKEAECPLKFLKDKEIMEEWGEHFSKLLEETQVKEDISEDEPNPKLQLTASQMEMKSQRKKINELVKTNQIPTENWIDHLTDLYKAEDTEEIINTPEIVVNENIEIEESDVQLALHTLKNRKNPGQGVLLNTGGKLSTTTDKIN</sequence>